<evidence type="ECO:0000313" key="2">
    <source>
        <dbReference type="EMBL" id="CAF1707311.1"/>
    </source>
</evidence>
<dbReference type="Pfam" id="PF07714">
    <property type="entry name" value="PK_Tyr_Ser-Thr"/>
    <property type="match status" value="1"/>
</dbReference>
<organism evidence="2">
    <name type="scientific">Brassica napus</name>
    <name type="common">Rape</name>
    <dbReference type="NCBI Taxonomy" id="3708"/>
    <lineage>
        <taxon>Eukaryota</taxon>
        <taxon>Viridiplantae</taxon>
        <taxon>Streptophyta</taxon>
        <taxon>Embryophyta</taxon>
        <taxon>Tracheophyta</taxon>
        <taxon>Spermatophyta</taxon>
        <taxon>Magnoliopsida</taxon>
        <taxon>eudicotyledons</taxon>
        <taxon>Gunneridae</taxon>
        <taxon>Pentapetalae</taxon>
        <taxon>rosids</taxon>
        <taxon>malvids</taxon>
        <taxon>Brassicales</taxon>
        <taxon>Brassicaceae</taxon>
        <taxon>Brassiceae</taxon>
        <taxon>Brassica</taxon>
    </lineage>
</organism>
<reference evidence="2" key="1">
    <citation type="submission" date="2021-01" db="EMBL/GenBank/DDBJ databases">
        <authorList>
            <consortium name="Genoscope - CEA"/>
            <person name="William W."/>
        </authorList>
    </citation>
    <scope>NUCLEOTIDE SEQUENCE</scope>
</reference>
<evidence type="ECO:0000259" key="1">
    <source>
        <dbReference type="Pfam" id="PF07714"/>
    </source>
</evidence>
<proteinExistence type="predicted"/>
<feature type="domain" description="Serine-threonine/tyrosine-protein kinase catalytic" evidence="1">
    <location>
        <begin position="35"/>
        <end position="79"/>
    </location>
</feature>
<dbReference type="EMBL" id="HG994367">
    <property type="protein sequence ID" value="CAF1707311.1"/>
    <property type="molecule type" value="Genomic_DNA"/>
</dbReference>
<dbReference type="InterPro" id="IPR011009">
    <property type="entry name" value="Kinase-like_dom_sf"/>
</dbReference>
<name>A0A816IJV2_BRANA</name>
<gene>
    <name evidence="2" type="ORF">DARMORV10_C03P62490.1</name>
</gene>
<dbReference type="InterPro" id="IPR001245">
    <property type="entry name" value="Ser-Thr/Tyr_kinase_cat_dom"/>
</dbReference>
<dbReference type="Gene3D" id="1.10.510.10">
    <property type="entry name" value="Transferase(Phosphotransferase) domain 1"/>
    <property type="match status" value="1"/>
</dbReference>
<dbReference type="Proteomes" id="UP001295469">
    <property type="component" value="Chromosome C03"/>
</dbReference>
<feature type="non-terminal residue" evidence="2">
    <location>
        <position position="108"/>
    </location>
</feature>
<dbReference type="AlphaFoldDB" id="A0A816IJV2"/>
<dbReference type="PANTHER" id="PTHR46863">
    <property type="entry name" value="OS09G0572100 PROTEIN"/>
    <property type="match status" value="1"/>
</dbReference>
<dbReference type="PANTHER" id="PTHR46863:SF1">
    <property type="entry name" value="PROTEIN KINASE SUPERFAMILY PROTEIN"/>
    <property type="match status" value="1"/>
</dbReference>
<accession>A0A816IJV2</accession>
<dbReference type="GO" id="GO:0004672">
    <property type="term" value="F:protein kinase activity"/>
    <property type="evidence" value="ECO:0007669"/>
    <property type="project" value="InterPro"/>
</dbReference>
<protein>
    <submittedName>
        <fullName evidence="2">(rape) hypothetical protein</fullName>
    </submittedName>
</protein>
<sequence>IDRHAFEDLHNHIKSSAVIVTEPDFNAKICHFSATSHRYMSPDFQASGVATQESDVFAFGVMMLELLSGEEPLKYTYEKTVGDFERTLVIETAKAVVDGGDGGDIGGG</sequence>
<dbReference type="SUPFAM" id="SSF56112">
    <property type="entry name" value="Protein kinase-like (PK-like)"/>
    <property type="match status" value="1"/>
</dbReference>